<dbReference type="EMBL" id="BAABKX010000019">
    <property type="protein sequence ID" value="GAA5060795.1"/>
    <property type="molecule type" value="Genomic_DNA"/>
</dbReference>
<gene>
    <name evidence="3" type="ORF">GCM10025751_46330</name>
</gene>
<protein>
    <submittedName>
        <fullName evidence="3">ABC transporter substrate-binding protein</fullName>
    </submittedName>
</protein>
<dbReference type="GeneID" id="68615623"/>
<evidence type="ECO:0000313" key="4">
    <source>
        <dbReference type="Proteomes" id="UP001501729"/>
    </source>
</evidence>
<evidence type="ECO:0000313" key="3">
    <source>
        <dbReference type="EMBL" id="GAA5060795.1"/>
    </source>
</evidence>
<dbReference type="PANTHER" id="PTHR30483">
    <property type="entry name" value="LEUCINE-SPECIFIC-BINDING PROTEIN"/>
    <property type="match status" value="1"/>
</dbReference>
<dbReference type="PROSITE" id="PS51257">
    <property type="entry name" value="PROKAR_LIPOPROTEIN"/>
    <property type="match status" value="1"/>
</dbReference>
<evidence type="ECO:0000256" key="1">
    <source>
        <dbReference type="ARBA" id="ARBA00022729"/>
    </source>
</evidence>
<dbReference type="AlphaFoldDB" id="A0AAV3UNT0"/>
<feature type="domain" description="Leucine-binding protein" evidence="2">
    <location>
        <begin position="47"/>
        <end position="377"/>
    </location>
</feature>
<dbReference type="Pfam" id="PF13458">
    <property type="entry name" value="Peripla_BP_6"/>
    <property type="match status" value="1"/>
</dbReference>
<dbReference type="Gene3D" id="3.40.50.2300">
    <property type="match status" value="2"/>
</dbReference>
<dbReference type="RefSeq" id="WP_227777488.1">
    <property type="nucleotide sequence ID" value="NZ_BAABKX010000019.1"/>
</dbReference>
<accession>A0AAV3UNT0</accession>
<dbReference type="InterPro" id="IPR051010">
    <property type="entry name" value="BCAA_transport"/>
</dbReference>
<reference evidence="3 4" key="1">
    <citation type="journal article" date="2019" name="Int. J. Syst. Evol. Microbiol.">
        <title>The Global Catalogue of Microorganisms (GCM) 10K type strain sequencing project: providing services to taxonomists for standard genome sequencing and annotation.</title>
        <authorList>
            <consortium name="The Broad Institute Genomics Platform"/>
            <consortium name="The Broad Institute Genome Sequencing Center for Infectious Disease"/>
            <person name="Wu L."/>
            <person name="Ma J."/>
        </authorList>
    </citation>
    <scope>NUCLEOTIDE SEQUENCE [LARGE SCALE GENOMIC DNA]</scope>
    <source>
        <strain evidence="3 4">JCM 17504</strain>
    </source>
</reference>
<keyword evidence="4" id="KW-1185">Reference proteome</keyword>
<dbReference type="PANTHER" id="PTHR30483:SF6">
    <property type="entry name" value="PERIPLASMIC BINDING PROTEIN OF ABC TRANSPORTER FOR NATURAL AMINO ACIDS"/>
    <property type="match status" value="1"/>
</dbReference>
<proteinExistence type="predicted"/>
<dbReference type="Proteomes" id="UP001501729">
    <property type="component" value="Unassembled WGS sequence"/>
</dbReference>
<dbReference type="SUPFAM" id="SSF53822">
    <property type="entry name" value="Periplasmic binding protein-like I"/>
    <property type="match status" value="1"/>
</dbReference>
<dbReference type="InterPro" id="IPR028081">
    <property type="entry name" value="Leu-bd"/>
</dbReference>
<keyword evidence="1" id="KW-0732">Signal</keyword>
<dbReference type="InterPro" id="IPR028082">
    <property type="entry name" value="Peripla_BP_I"/>
</dbReference>
<evidence type="ECO:0000259" key="2">
    <source>
        <dbReference type="Pfam" id="PF13458"/>
    </source>
</evidence>
<comment type="caution">
    <text evidence="3">The sequence shown here is derived from an EMBL/GenBank/DDBJ whole genome shotgun (WGS) entry which is preliminary data.</text>
</comment>
<organism evidence="3 4">
    <name type="scientific">Haladaptatus pallidirubidus</name>
    <dbReference type="NCBI Taxonomy" id="1008152"/>
    <lineage>
        <taxon>Archaea</taxon>
        <taxon>Methanobacteriati</taxon>
        <taxon>Methanobacteriota</taxon>
        <taxon>Stenosarchaea group</taxon>
        <taxon>Halobacteria</taxon>
        <taxon>Halobacteriales</taxon>
        <taxon>Haladaptataceae</taxon>
        <taxon>Haladaptatus</taxon>
    </lineage>
</organism>
<sequence length="420" mass="45636">MADTTRQSRRSYIKATTATGAVTFGGLAGCLESIGNGGGGQGGSDSIVIAATIPESGQFSSLGQDLKRGYNLGVKQMNEQVDQEVKLILKDDKSDPVEVRKQLQQITSNNDVTMIWGSFSSLLVTAGSAYAENQNVPFLGAFFAYEQPHRNEGYEWTFSPFPKSRDVARSTKGILGLIPENERPTKVGIWEPNSGWGNEQSNAWEETLTEEGYEVVLRNKFEIGAKDFSTLISQSKSNGVEILLSVPTPPGGITAVKQMRDNGWSPKVLKFVRGADPSAWWSSLGKDGAYALMCPGWVPGLTGNGNEELWNSYSDAHNLGENELIPVAVGGSYNVAQVASQAVQAASSTSPKDIQRALRQETFKTVIGNFSFEKNGLPTEGELTAPTGQWWKGGQRLAYPKADSERAIDFKRPIPAWNQR</sequence>
<name>A0AAV3UNT0_9EURY</name>